<name>A0A0L8VET9_9BACT</name>
<feature type="transmembrane region" description="Helical" evidence="1">
    <location>
        <begin position="7"/>
        <end position="29"/>
    </location>
</feature>
<accession>A0A0L8VET9</accession>
<sequence>MNKPINFLTGILAGLAPLAIAGIFGVLIYNELQNPAGIFIGVLLGLLAIWLGVQIFQKVQRVGIFDFMSIVVSSPDLDNLRPTADSKTRQLSPEKLASLVHNDQHVCRGGTFKVFGDWHGRPYGNFLEIWQVDYDNRQKRMVISFSKNTRVIIDEPGHILESPTVLKILSAKAVRLEFRHKNEHAPVERSYFKNYEVSGNSLKTETNIDWTDQKMDAAIGQDALIIFS</sequence>
<proteinExistence type="predicted"/>
<dbReference type="AlphaFoldDB" id="A0A0L8VET9"/>
<dbReference type="EMBL" id="LGIA01000014">
    <property type="protein sequence ID" value="KOH46868.1"/>
    <property type="molecule type" value="Genomic_DNA"/>
</dbReference>
<keyword evidence="1" id="KW-1133">Transmembrane helix</keyword>
<protein>
    <submittedName>
        <fullName evidence="2">Uncharacterized protein</fullName>
    </submittedName>
</protein>
<feature type="transmembrane region" description="Helical" evidence="1">
    <location>
        <begin position="35"/>
        <end position="53"/>
    </location>
</feature>
<reference evidence="3" key="1">
    <citation type="submission" date="2015-07" db="EMBL/GenBank/DDBJ databases">
        <title>Genome sequencing of Sunxiuqinia dokdonensis strain SK.</title>
        <authorList>
            <person name="Ahn S."/>
            <person name="Kim B.-C."/>
        </authorList>
    </citation>
    <scope>NUCLEOTIDE SEQUENCE [LARGE SCALE GENOMIC DNA]</scope>
    <source>
        <strain evidence="3">SK</strain>
    </source>
</reference>
<comment type="caution">
    <text evidence="2">The sequence shown here is derived from an EMBL/GenBank/DDBJ whole genome shotgun (WGS) entry which is preliminary data.</text>
</comment>
<dbReference type="Proteomes" id="UP000036958">
    <property type="component" value="Unassembled WGS sequence"/>
</dbReference>
<keyword evidence="1" id="KW-0472">Membrane</keyword>
<evidence type="ECO:0000313" key="2">
    <source>
        <dbReference type="EMBL" id="KOH46868.1"/>
    </source>
</evidence>
<gene>
    <name evidence="2" type="ORF">NC99_02680</name>
</gene>
<evidence type="ECO:0000256" key="1">
    <source>
        <dbReference type="SAM" id="Phobius"/>
    </source>
</evidence>
<evidence type="ECO:0000313" key="3">
    <source>
        <dbReference type="Proteomes" id="UP000036958"/>
    </source>
</evidence>
<organism evidence="2 3">
    <name type="scientific">Sunxiuqinia dokdonensis</name>
    <dbReference type="NCBI Taxonomy" id="1409788"/>
    <lineage>
        <taxon>Bacteria</taxon>
        <taxon>Pseudomonadati</taxon>
        <taxon>Bacteroidota</taxon>
        <taxon>Bacteroidia</taxon>
        <taxon>Marinilabiliales</taxon>
        <taxon>Prolixibacteraceae</taxon>
        <taxon>Sunxiuqinia</taxon>
    </lineage>
</organism>
<dbReference type="RefSeq" id="WP_053179020.1">
    <property type="nucleotide sequence ID" value="NZ_LGIA01000014.1"/>
</dbReference>
<dbReference type="OrthoDB" id="1122484at2"/>
<keyword evidence="3" id="KW-1185">Reference proteome</keyword>
<keyword evidence="1" id="KW-0812">Transmembrane</keyword>
<dbReference type="STRING" id="1409788.NC99_02680"/>